<evidence type="ECO:0000256" key="3">
    <source>
        <dbReference type="PIRSR" id="PIRSR617939-2"/>
    </source>
</evidence>
<dbReference type="SUPFAM" id="SSF110857">
    <property type="entry name" value="Gamma-glutamyl cyclotransferase-like"/>
    <property type="match status" value="1"/>
</dbReference>
<dbReference type="InterPro" id="IPR036568">
    <property type="entry name" value="GGCT-like_sf"/>
</dbReference>
<evidence type="ECO:0000313" key="4">
    <source>
        <dbReference type="EMBL" id="HGF35567.1"/>
    </source>
</evidence>
<keyword evidence="4" id="KW-0808">Transferase</keyword>
<name>A0A7C3Z384_9BACT</name>
<dbReference type="AlphaFoldDB" id="A0A7C3Z384"/>
<dbReference type="PANTHER" id="PTHR12935:SF0">
    <property type="entry name" value="GAMMA-GLUTAMYLCYCLOTRANSFERASE"/>
    <property type="match status" value="1"/>
</dbReference>
<accession>A0A7C3Z384</accession>
<dbReference type="InterPro" id="IPR017939">
    <property type="entry name" value="G-Glutamylcylcotransferase"/>
</dbReference>
<dbReference type="Gene3D" id="3.10.490.10">
    <property type="entry name" value="Gamma-glutamyl cyclotransferase-like"/>
    <property type="match status" value="1"/>
</dbReference>
<evidence type="ECO:0000256" key="1">
    <source>
        <dbReference type="ARBA" id="ARBA00023239"/>
    </source>
</evidence>
<reference evidence="4" key="1">
    <citation type="journal article" date="2020" name="mSystems">
        <title>Genome- and Community-Level Interaction Insights into Carbon Utilization and Element Cycling Functions of Hydrothermarchaeota in Hydrothermal Sediment.</title>
        <authorList>
            <person name="Zhou Z."/>
            <person name="Liu Y."/>
            <person name="Xu W."/>
            <person name="Pan J."/>
            <person name="Luo Z.H."/>
            <person name="Li M."/>
        </authorList>
    </citation>
    <scope>NUCLEOTIDE SEQUENCE [LARGE SCALE GENOMIC DNA]</scope>
    <source>
        <strain evidence="4">SpSt-897</strain>
    </source>
</reference>
<gene>
    <name evidence="4" type="ORF">ENW96_14505</name>
</gene>
<comment type="caution">
    <text evidence="4">The sequence shown here is derived from an EMBL/GenBank/DDBJ whole genome shotgun (WGS) entry which is preliminary data.</text>
</comment>
<dbReference type="EMBL" id="DTMF01000346">
    <property type="protein sequence ID" value="HGF35567.1"/>
    <property type="molecule type" value="Genomic_DNA"/>
</dbReference>
<feature type="binding site" evidence="3">
    <location>
        <position position="160"/>
    </location>
    <ligand>
        <name>substrate</name>
    </ligand>
</feature>
<dbReference type="GO" id="GO:0003839">
    <property type="term" value="F:gamma-glutamylcyclotransferase activity"/>
    <property type="evidence" value="ECO:0007669"/>
    <property type="project" value="InterPro"/>
</dbReference>
<feature type="binding site" evidence="3">
    <location>
        <begin position="37"/>
        <end position="42"/>
    </location>
    <ligand>
        <name>substrate</name>
    </ligand>
</feature>
<protein>
    <submittedName>
        <fullName evidence="4">Gamma-glutamylcyclotransferase</fullName>
    </submittedName>
</protein>
<sequence length="188" mass="21252">MPCQPSTPPAAKKSACWTPCSWQCRDKVMLYCAFVLYFAYGSNLDFGQMKHRCPSAEFHSLAVLRDHRLAFSRKSLSRGCGVADVVPAPGSKVWGVVYKIAAEEITRLDATEGFQPGRVQNAYSRVECQVFLNDRDDSPLMAMVYFANREENPPLPNQEYKNQILQGARFWGLPKDYIKEVLEPIPVL</sequence>
<dbReference type="CDD" id="cd06661">
    <property type="entry name" value="GGCT_like"/>
    <property type="match status" value="1"/>
</dbReference>
<feature type="active site" description="Proton acceptor" evidence="2">
    <location>
        <position position="112"/>
    </location>
</feature>
<proteinExistence type="predicted"/>
<dbReference type="PANTHER" id="PTHR12935">
    <property type="entry name" value="GAMMA-GLUTAMYLCYCLOTRANSFERASE"/>
    <property type="match status" value="1"/>
</dbReference>
<organism evidence="4">
    <name type="scientific">Desulfobacca acetoxidans</name>
    <dbReference type="NCBI Taxonomy" id="60893"/>
    <lineage>
        <taxon>Bacteria</taxon>
        <taxon>Pseudomonadati</taxon>
        <taxon>Thermodesulfobacteriota</taxon>
        <taxon>Desulfobaccia</taxon>
        <taxon>Desulfobaccales</taxon>
        <taxon>Desulfobaccaceae</taxon>
        <taxon>Desulfobacca</taxon>
    </lineage>
</organism>
<dbReference type="GO" id="GO:0016740">
    <property type="term" value="F:transferase activity"/>
    <property type="evidence" value="ECO:0007669"/>
    <property type="project" value="UniProtKB-KW"/>
</dbReference>
<keyword evidence="1" id="KW-0456">Lyase</keyword>
<evidence type="ECO:0000256" key="2">
    <source>
        <dbReference type="PIRSR" id="PIRSR617939-1"/>
    </source>
</evidence>
<dbReference type="InterPro" id="IPR013024">
    <property type="entry name" value="GGCT-like"/>
</dbReference>
<dbReference type="Pfam" id="PF13772">
    <property type="entry name" value="AIG2_2"/>
    <property type="match status" value="1"/>
</dbReference>